<dbReference type="AlphaFoldDB" id="A0AAD3DLB5"/>
<dbReference type="Gene3D" id="3.30.300.30">
    <property type="match status" value="1"/>
</dbReference>
<keyword evidence="4" id="KW-1185">Reference proteome</keyword>
<dbReference type="EMBL" id="BMAR01000003">
    <property type="protein sequence ID" value="GFR42552.1"/>
    <property type="molecule type" value="Genomic_DNA"/>
</dbReference>
<dbReference type="InterPro" id="IPR045851">
    <property type="entry name" value="AMP-bd_C_sf"/>
</dbReference>
<evidence type="ECO:0000313" key="3">
    <source>
        <dbReference type="EMBL" id="GFR42552.1"/>
    </source>
</evidence>
<proteinExistence type="predicted"/>
<feature type="region of interest" description="Disordered" evidence="1">
    <location>
        <begin position="789"/>
        <end position="811"/>
    </location>
</feature>
<name>A0AAD3DLB5_9CHLO</name>
<comment type="caution">
    <text evidence="3">The sequence shown here is derived from an EMBL/GenBank/DDBJ whole genome shotgun (WGS) entry which is preliminary data.</text>
</comment>
<dbReference type="Gene3D" id="3.40.50.12780">
    <property type="entry name" value="N-terminal domain of ligase-like"/>
    <property type="match status" value="1"/>
</dbReference>
<feature type="region of interest" description="Disordered" evidence="1">
    <location>
        <begin position="678"/>
        <end position="700"/>
    </location>
</feature>
<sequence>MQLSTYHQSVLNALLESGACSAQQVAEVEVLLRGLTGECAADGPEIWRHITSRILLPSHDFAVHQRLAAAVYDNWPVAALGRPPLWLPHPAEASETNVARFLESIRHEPWWRGACARHGVTDPLCPGPPNPNPSTTPTLSPAPTPMSGWLCGWRVLQAASWEDPEAFWPAALRTLGVAFSRPPARALQLHPADPDRCTWLPGCRLNIAAAALTCPRAPPGCPALLWAPDGRPGQLVAVGRGELAGRAAHIAACIRRRFEPGSPLALYLPLSPASAALYLGCVLAGCCVVSVADSFSAGELRTRLALAGAVGVFTQDVVLRGGRAHPLYEKVVEGCGGSAGGSGGAAAPSVVAIVMPAAEEEGLSPSAPPLRPGDMSWADFLALTDPRDTAASDSLQHPFLPEDPSATVTNILFSSGTTGEPKAIPWSHLTPLRCALDAWAQLDVRPGTVVGWPSSLGWMMGPWLLYAALLNGGTAAIYGGAPLGPDFLRFVSSARVQVLGLVPSIVRAWRHGRAFERAAAEAAGGAGGGAVLDLSCVRLFGSTGEASAAEDYAWLMSRIRGYRPVIEYCGGTEIGGGFLSGTLLHPCAPSTFSTPTLGARLLLLAGEAEAEAGSTAILWDGAPATPSAAAAAARSGMLSGEVALAAPMLGMSQRLLNRDHYKVYYAGMPLYRTLPGAGLSPSSSSPPPSSSCSPTCPPPALPLRRHGDEVAVLRALGPGPRAWSYCALGRCDDTMNLGGIKVSSVELERAVVAGVPVVAEAAAVGVAPPQGGPEQLHLFLVLKQGAQQQGAGGSSSSGSGPSAAPGASEAEVAELQRRCQQAVRDQLNPLFKVSRVAVVASLPRNASNKVMRRLLREGLPGRARM</sequence>
<protein>
    <recommendedName>
        <fullName evidence="2">AMP-dependent synthetase/ligase domain-containing protein</fullName>
    </recommendedName>
</protein>
<dbReference type="Pfam" id="PF00501">
    <property type="entry name" value="AMP-binding"/>
    <property type="match status" value="1"/>
</dbReference>
<dbReference type="PANTHER" id="PTHR44378">
    <property type="entry name" value="ACYL-ACTIVATING ENZYME 17, PEROXISOMAL-RELATED"/>
    <property type="match status" value="1"/>
</dbReference>
<accession>A0AAD3DLB5</accession>
<reference evidence="3 4" key="1">
    <citation type="journal article" date="2021" name="Sci. Rep.">
        <title>Genome sequencing of the multicellular alga Astrephomene provides insights into convergent evolution of germ-soma differentiation.</title>
        <authorList>
            <person name="Yamashita S."/>
            <person name="Yamamoto K."/>
            <person name="Matsuzaki R."/>
            <person name="Suzuki S."/>
            <person name="Yamaguchi H."/>
            <person name="Hirooka S."/>
            <person name="Minakuchi Y."/>
            <person name="Miyagishima S."/>
            <person name="Kawachi M."/>
            <person name="Toyoda A."/>
            <person name="Nozaki H."/>
        </authorList>
    </citation>
    <scope>NUCLEOTIDE SEQUENCE [LARGE SCALE GENOMIC DNA]</scope>
    <source>
        <strain evidence="3 4">NIES-4017</strain>
    </source>
</reference>
<evidence type="ECO:0000313" key="4">
    <source>
        <dbReference type="Proteomes" id="UP001054857"/>
    </source>
</evidence>
<dbReference type="InterPro" id="IPR000873">
    <property type="entry name" value="AMP-dep_synth/lig_dom"/>
</dbReference>
<dbReference type="Proteomes" id="UP001054857">
    <property type="component" value="Unassembled WGS sequence"/>
</dbReference>
<dbReference type="InterPro" id="IPR042099">
    <property type="entry name" value="ANL_N_sf"/>
</dbReference>
<feature type="domain" description="AMP-dependent synthetase/ligase" evidence="2">
    <location>
        <begin position="241"/>
        <end position="601"/>
    </location>
</feature>
<dbReference type="SUPFAM" id="SSF56801">
    <property type="entry name" value="Acetyl-CoA synthetase-like"/>
    <property type="match status" value="2"/>
</dbReference>
<dbReference type="InterPro" id="IPR020845">
    <property type="entry name" value="AMP-binding_CS"/>
</dbReference>
<dbReference type="PANTHER" id="PTHR44378:SF2">
    <property type="entry name" value="ACYL-ACTIVATING ENZYME 17, PEROXISOMAL-RELATED"/>
    <property type="match status" value="1"/>
</dbReference>
<gene>
    <name evidence="3" type="ORF">Agub_g3459</name>
</gene>
<dbReference type="PROSITE" id="PS00455">
    <property type="entry name" value="AMP_BINDING"/>
    <property type="match status" value="1"/>
</dbReference>
<feature type="compositionally biased region" description="Pro residues" evidence="1">
    <location>
        <begin position="684"/>
        <end position="700"/>
    </location>
</feature>
<organism evidence="3 4">
    <name type="scientific">Astrephomene gubernaculifera</name>
    <dbReference type="NCBI Taxonomy" id="47775"/>
    <lineage>
        <taxon>Eukaryota</taxon>
        <taxon>Viridiplantae</taxon>
        <taxon>Chlorophyta</taxon>
        <taxon>core chlorophytes</taxon>
        <taxon>Chlorophyceae</taxon>
        <taxon>CS clade</taxon>
        <taxon>Chlamydomonadales</taxon>
        <taxon>Astrephomenaceae</taxon>
        <taxon>Astrephomene</taxon>
    </lineage>
</organism>
<evidence type="ECO:0000259" key="2">
    <source>
        <dbReference type="Pfam" id="PF00501"/>
    </source>
</evidence>
<evidence type="ECO:0000256" key="1">
    <source>
        <dbReference type="SAM" id="MobiDB-lite"/>
    </source>
</evidence>
<feature type="compositionally biased region" description="Low complexity" evidence="1">
    <location>
        <begin position="796"/>
        <end position="808"/>
    </location>
</feature>